<reference evidence="13 14" key="1">
    <citation type="submission" date="2016-08" db="EMBL/GenBank/DDBJ databases">
        <authorList>
            <person name="Seilhamer J.J."/>
        </authorList>
    </citation>
    <scope>NUCLEOTIDE SEQUENCE [LARGE SCALE GENOMIC DNA]</scope>
    <source>
        <strain evidence="13 14">KCTC 42603</strain>
    </source>
</reference>
<keyword evidence="5 9" id="KW-0798">TonB box</keyword>
<evidence type="ECO:0000256" key="3">
    <source>
        <dbReference type="ARBA" id="ARBA00022452"/>
    </source>
</evidence>
<dbReference type="PANTHER" id="PTHR40980:SF3">
    <property type="entry name" value="TONB-DEPENDENT RECEPTOR-LIKE BETA-BARREL DOMAIN-CONTAINING PROTEIN"/>
    <property type="match status" value="1"/>
</dbReference>
<comment type="subcellular location">
    <subcellularLocation>
        <location evidence="1 8">Cell outer membrane</location>
        <topology evidence="1 8">Multi-pass membrane protein</topology>
    </subcellularLocation>
</comment>
<feature type="domain" description="TonB-dependent receptor-like beta-barrel" evidence="11">
    <location>
        <begin position="390"/>
        <end position="889"/>
    </location>
</feature>
<name>A0A1E7ZEL0_9ALTE</name>
<keyword evidence="7 8" id="KW-0998">Cell outer membrane</keyword>
<evidence type="ECO:0000256" key="9">
    <source>
        <dbReference type="RuleBase" id="RU003357"/>
    </source>
</evidence>
<evidence type="ECO:0000256" key="10">
    <source>
        <dbReference type="SAM" id="SignalP"/>
    </source>
</evidence>
<dbReference type="PROSITE" id="PS52016">
    <property type="entry name" value="TONB_DEPENDENT_REC_3"/>
    <property type="match status" value="1"/>
</dbReference>
<evidence type="ECO:0000313" key="13">
    <source>
        <dbReference type="EMBL" id="OFC71941.1"/>
    </source>
</evidence>
<evidence type="ECO:0000256" key="5">
    <source>
        <dbReference type="ARBA" id="ARBA00023077"/>
    </source>
</evidence>
<evidence type="ECO:0000256" key="6">
    <source>
        <dbReference type="ARBA" id="ARBA00023136"/>
    </source>
</evidence>
<organism evidence="13 14">
    <name type="scientific">Alteromonas confluentis</name>
    <dbReference type="NCBI Taxonomy" id="1656094"/>
    <lineage>
        <taxon>Bacteria</taxon>
        <taxon>Pseudomonadati</taxon>
        <taxon>Pseudomonadota</taxon>
        <taxon>Gammaproteobacteria</taxon>
        <taxon>Alteromonadales</taxon>
        <taxon>Alteromonadaceae</taxon>
        <taxon>Alteromonas/Salinimonas group</taxon>
        <taxon>Alteromonas</taxon>
    </lineage>
</organism>
<gene>
    <name evidence="13" type="ORF">BFC18_05745</name>
</gene>
<evidence type="ECO:0000256" key="1">
    <source>
        <dbReference type="ARBA" id="ARBA00004571"/>
    </source>
</evidence>
<dbReference type="GO" id="GO:0009279">
    <property type="term" value="C:cell outer membrane"/>
    <property type="evidence" value="ECO:0007669"/>
    <property type="project" value="UniProtKB-SubCell"/>
</dbReference>
<proteinExistence type="inferred from homology"/>
<dbReference type="OrthoDB" id="8727862at2"/>
<keyword evidence="14" id="KW-1185">Reference proteome</keyword>
<protein>
    <submittedName>
        <fullName evidence="13">TonB-dependent receptor</fullName>
    </submittedName>
</protein>
<dbReference type="Pfam" id="PF00593">
    <property type="entry name" value="TonB_dep_Rec_b-barrel"/>
    <property type="match status" value="1"/>
</dbReference>
<evidence type="ECO:0000256" key="7">
    <source>
        <dbReference type="ARBA" id="ARBA00023237"/>
    </source>
</evidence>
<keyword evidence="3 8" id="KW-1134">Transmembrane beta strand</keyword>
<feature type="signal peptide" evidence="10">
    <location>
        <begin position="1"/>
        <end position="34"/>
    </location>
</feature>
<dbReference type="PANTHER" id="PTHR40980">
    <property type="entry name" value="PLUG DOMAIN-CONTAINING PROTEIN"/>
    <property type="match status" value="1"/>
</dbReference>
<accession>A0A1E7ZEL0</accession>
<feature type="chain" id="PRO_5009209773" evidence="10">
    <location>
        <begin position="35"/>
        <end position="922"/>
    </location>
</feature>
<evidence type="ECO:0000259" key="11">
    <source>
        <dbReference type="Pfam" id="PF00593"/>
    </source>
</evidence>
<dbReference type="InterPro" id="IPR010104">
    <property type="entry name" value="TonB_rcpt_bac"/>
</dbReference>
<dbReference type="NCBIfam" id="TIGR01782">
    <property type="entry name" value="TonB-Xanth-Caul"/>
    <property type="match status" value="1"/>
</dbReference>
<dbReference type="STRING" id="1656094.BFC18_05745"/>
<evidence type="ECO:0000313" key="14">
    <source>
        <dbReference type="Proteomes" id="UP000175691"/>
    </source>
</evidence>
<dbReference type="RefSeq" id="WP_070123991.1">
    <property type="nucleotide sequence ID" value="NZ_MDHN01000009.1"/>
</dbReference>
<keyword evidence="4 8" id="KW-0812">Transmembrane</keyword>
<keyword evidence="10" id="KW-0732">Signal</keyword>
<dbReference type="Gene3D" id="2.170.130.10">
    <property type="entry name" value="TonB-dependent receptor, plug domain"/>
    <property type="match status" value="1"/>
</dbReference>
<dbReference type="InterPro" id="IPR037066">
    <property type="entry name" value="Plug_dom_sf"/>
</dbReference>
<dbReference type="Pfam" id="PF07715">
    <property type="entry name" value="Plug"/>
    <property type="match status" value="1"/>
</dbReference>
<dbReference type="Gene3D" id="2.40.170.20">
    <property type="entry name" value="TonB-dependent receptor, beta-barrel domain"/>
    <property type="match status" value="1"/>
</dbReference>
<evidence type="ECO:0000256" key="4">
    <source>
        <dbReference type="ARBA" id="ARBA00022692"/>
    </source>
</evidence>
<feature type="domain" description="TonB-dependent receptor plug" evidence="12">
    <location>
        <begin position="70"/>
        <end position="161"/>
    </location>
</feature>
<dbReference type="AlphaFoldDB" id="A0A1E7ZEL0"/>
<keyword evidence="6 8" id="KW-0472">Membrane</keyword>
<dbReference type="Proteomes" id="UP000175691">
    <property type="component" value="Unassembled WGS sequence"/>
</dbReference>
<dbReference type="InterPro" id="IPR012910">
    <property type="entry name" value="Plug_dom"/>
</dbReference>
<dbReference type="InterPro" id="IPR039426">
    <property type="entry name" value="TonB-dep_rcpt-like"/>
</dbReference>
<dbReference type="InterPro" id="IPR036942">
    <property type="entry name" value="Beta-barrel_TonB_sf"/>
</dbReference>
<sequence>MIESRNTGFTKKIFLKSSLCLAIVSSLNTSIAMAQSTDATAENTEVIEVRGFRNSLKESMLNKKASDVVSDGISAEDLGKFPDQNVAESLQRITGVAIDRSGGEGQFITVRGFGPQFNTVLVNGRQIATENQGREFSFDTLPAELISGANVYKSPISSLQAGGIGSTVNVTTANPFDFEGFAGAASAKGMYEEISEEITPQISGLITNRFMDDKLGVLVAGSLQKRKAQTNILQVRDWRSNVSLTNRSEVDDPQYADNDQFNGVYVPQNFDQIVDLGDRQRTSGNVVVQYAPQDNMMLKVDALYSKFEVGSRRNTVGHWLSDSNLDNVVVNENGSVTSLDSTLVNGVGGATDFIQSSDARDVEIQAYGINYEWLVNDYFTANFDVSTSTAKNNSGGNNYFTVVGYNNAYSLDFSGETPTINIEGGSDALTDIPAGRMHVTNREGYDIKDTINEYRADFTWLPDSNNAFSKMEFGAYYQDRSKDNNSLTSSLCNVYCGYQTDIPDELLYIYTPQNYFSNASQQWIAYDPEAYFDYAISDDAIQQVADNTGQTFDEVRAIVDAEGLNSPSLAGSSFSVKEEVLSLYAQMYFSLLISDMPVDINFGLRYSETDTTTTGYGRELLDVVPVPNDPSDYSDVYATSEGVPIAESNSYSNLLPNINAKMDLTDDLMLRVGFSETLTRPTMSDLVPVFNVSVTRPNNLQADSGNADLKPFLSTNFDLSLEWYYADTSYLSVAAFKKEVEDFIVASFETRTLNLASGPYDFTVRLPDNGETADVNGLEIAWLHTFESGFGIQANATIVNSDASLDSEDNTQVFALEGLGDSQNIILFYEQGPLQARVAYNNREGFMQDLVSPLGGTEPRFTETYGQFDVSASYDINENLTVFVEGINVTGEELRRHGRYSEQFIQMIDNGARYTLGVRTSF</sequence>
<evidence type="ECO:0000259" key="12">
    <source>
        <dbReference type="Pfam" id="PF07715"/>
    </source>
</evidence>
<keyword evidence="2 8" id="KW-0813">Transport</keyword>
<dbReference type="SUPFAM" id="SSF56935">
    <property type="entry name" value="Porins"/>
    <property type="match status" value="1"/>
</dbReference>
<keyword evidence="13" id="KW-0675">Receptor</keyword>
<evidence type="ECO:0000256" key="8">
    <source>
        <dbReference type="PROSITE-ProRule" id="PRU01360"/>
    </source>
</evidence>
<dbReference type="InterPro" id="IPR000531">
    <property type="entry name" value="Beta-barrel_TonB"/>
</dbReference>
<comment type="similarity">
    <text evidence="8 9">Belongs to the TonB-dependent receptor family.</text>
</comment>
<dbReference type="EMBL" id="MDHN01000009">
    <property type="protein sequence ID" value="OFC71941.1"/>
    <property type="molecule type" value="Genomic_DNA"/>
</dbReference>
<evidence type="ECO:0000256" key="2">
    <source>
        <dbReference type="ARBA" id="ARBA00022448"/>
    </source>
</evidence>
<comment type="caution">
    <text evidence="13">The sequence shown here is derived from an EMBL/GenBank/DDBJ whole genome shotgun (WGS) entry which is preliminary data.</text>
</comment>